<keyword evidence="7" id="KW-1185">Reference proteome</keyword>
<proteinExistence type="inferred from homology"/>
<protein>
    <submittedName>
        <fullName evidence="6">C40 family peptidase</fullName>
    </submittedName>
</protein>
<dbReference type="Pfam" id="PF00877">
    <property type="entry name" value="NLPC_P60"/>
    <property type="match status" value="1"/>
</dbReference>
<dbReference type="InterPro" id="IPR038765">
    <property type="entry name" value="Papain-like_cys_pep_sf"/>
</dbReference>
<dbReference type="Gene3D" id="3.90.1720.10">
    <property type="entry name" value="endopeptidase domain like (from Nostoc punctiforme)"/>
    <property type="match status" value="1"/>
</dbReference>
<dbReference type="SUPFAM" id="SSF54001">
    <property type="entry name" value="Cysteine proteinases"/>
    <property type="match status" value="1"/>
</dbReference>
<keyword evidence="2" id="KW-0645">Protease</keyword>
<evidence type="ECO:0000256" key="4">
    <source>
        <dbReference type="ARBA" id="ARBA00022807"/>
    </source>
</evidence>
<name>A0ABT1NH67_9FIRM</name>
<evidence type="ECO:0000256" key="1">
    <source>
        <dbReference type="ARBA" id="ARBA00007074"/>
    </source>
</evidence>
<keyword evidence="4" id="KW-0788">Thiol protease</keyword>
<dbReference type="EMBL" id="JAJEKE010000005">
    <property type="protein sequence ID" value="MCQ1529473.1"/>
    <property type="molecule type" value="Genomic_DNA"/>
</dbReference>
<feature type="domain" description="NlpC/P60" evidence="5">
    <location>
        <begin position="2"/>
        <end position="40"/>
    </location>
</feature>
<accession>A0ABT1NH67</accession>
<reference evidence="6 7" key="1">
    <citation type="submission" date="2021-10" db="EMBL/GenBank/DDBJ databases">
        <title>Lutispora strain m25 sp. nov., a thermophilic, non-spore-forming bacterium isolated from a lab-scale methanogenic bioreactor digesting anaerobic sludge.</title>
        <authorList>
            <person name="El Houari A."/>
            <person name="Mcdonald J."/>
        </authorList>
    </citation>
    <scope>NUCLEOTIDE SEQUENCE [LARGE SCALE GENOMIC DNA]</scope>
    <source>
        <strain evidence="7">m25</strain>
    </source>
</reference>
<evidence type="ECO:0000256" key="3">
    <source>
        <dbReference type="ARBA" id="ARBA00022801"/>
    </source>
</evidence>
<evidence type="ECO:0000313" key="6">
    <source>
        <dbReference type="EMBL" id="MCQ1529473.1"/>
    </source>
</evidence>
<comment type="caution">
    <text evidence="6">The sequence shown here is derived from an EMBL/GenBank/DDBJ whole genome shotgun (WGS) entry which is preliminary data.</text>
</comment>
<evidence type="ECO:0000256" key="2">
    <source>
        <dbReference type="ARBA" id="ARBA00022670"/>
    </source>
</evidence>
<gene>
    <name evidence="6" type="ORF">LJD61_07880</name>
</gene>
<keyword evidence="3" id="KW-0378">Hydrolase</keyword>
<organism evidence="6 7">
    <name type="scientific">Lutispora saccharofermentans</name>
    <dbReference type="NCBI Taxonomy" id="3024236"/>
    <lineage>
        <taxon>Bacteria</taxon>
        <taxon>Bacillati</taxon>
        <taxon>Bacillota</taxon>
        <taxon>Clostridia</taxon>
        <taxon>Lutisporales</taxon>
        <taxon>Lutisporaceae</taxon>
        <taxon>Lutispora</taxon>
    </lineage>
</organism>
<dbReference type="Proteomes" id="UP001651880">
    <property type="component" value="Unassembled WGS sequence"/>
</dbReference>
<sequence length="45" mass="4888">MFGKLGIILPRVARSQAKVGAYVSKEDLAYGDLVFFPRMGSGLNN</sequence>
<dbReference type="InterPro" id="IPR000064">
    <property type="entry name" value="NLP_P60_dom"/>
</dbReference>
<evidence type="ECO:0000259" key="5">
    <source>
        <dbReference type="Pfam" id="PF00877"/>
    </source>
</evidence>
<evidence type="ECO:0000313" key="7">
    <source>
        <dbReference type="Proteomes" id="UP001651880"/>
    </source>
</evidence>
<comment type="similarity">
    <text evidence="1">Belongs to the peptidase C40 family.</text>
</comment>